<evidence type="ECO:0000313" key="4">
    <source>
        <dbReference type="Proteomes" id="UP001203852"/>
    </source>
</evidence>
<reference evidence="3" key="1">
    <citation type="journal article" date="2022" name="bioRxiv">
        <title>Deciphering the potential niche of two novel black yeast fungi from a biological soil crust based on their genomes, phenotypes, and melanin regulation.</title>
        <authorList>
            <consortium name="DOE Joint Genome Institute"/>
            <person name="Carr E.C."/>
            <person name="Barton Q."/>
            <person name="Grambo S."/>
            <person name="Sullivan M."/>
            <person name="Renfro C.M."/>
            <person name="Kuo A."/>
            <person name="Pangilinan J."/>
            <person name="Lipzen A."/>
            <person name="Keymanesh K."/>
            <person name="Savage E."/>
            <person name="Barry K."/>
            <person name="Grigoriev I.V."/>
            <person name="Riekhof W.R."/>
            <person name="Harris S.S."/>
        </authorList>
    </citation>
    <scope>NUCLEOTIDE SEQUENCE</scope>
    <source>
        <strain evidence="3">JF 03-4F</strain>
    </source>
</reference>
<organism evidence="3 4">
    <name type="scientific">Exophiala viscosa</name>
    <dbReference type="NCBI Taxonomy" id="2486360"/>
    <lineage>
        <taxon>Eukaryota</taxon>
        <taxon>Fungi</taxon>
        <taxon>Dikarya</taxon>
        <taxon>Ascomycota</taxon>
        <taxon>Pezizomycotina</taxon>
        <taxon>Eurotiomycetes</taxon>
        <taxon>Chaetothyriomycetidae</taxon>
        <taxon>Chaetothyriales</taxon>
        <taxon>Herpotrichiellaceae</taxon>
        <taxon>Exophiala</taxon>
    </lineage>
</organism>
<sequence>MSSTVLPVQTQVDAPSDGPGTMQQSDLVMESAAPTVPAPAPASVPAPATEDVVMSTSPTTAAAVPSVSKGTIPLDSSLRTTPIHPSLPGIKVSGGASPNTNPLTLQPFTEAELAQHGYTQLRTQFTPADKEELARLRAETAALLKQRLDKRESKMRDIQREMDEKEKIREVERKVFRKKLDAMKGK</sequence>
<evidence type="ECO:0000256" key="1">
    <source>
        <dbReference type="SAM" id="Coils"/>
    </source>
</evidence>
<feature type="coiled-coil region" evidence="1">
    <location>
        <begin position="141"/>
        <end position="168"/>
    </location>
</feature>
<comment type="caution">
    <text evidence="3">The sequence shown here is derived from an EMBL/GenBank/DDBJ whole genome shotgun (WGS) entry which is preliminary data.</text>
</comment>
<protein>
    <submittedName>
        <fullName evidence="3">Uncharacterized protein</fullName>
    </submittedName>
</protein>
<dbReference type="Proteomes" id="UP001203852">
    <property type="component" value="Unassembled WGS sequence"/>
</dbReference>
<name>A0AAN6DR08_9EURO</name>
<proteinExistence type="predicted"/>
<keyword evidence="4" id="KW-1185">Reference proteome</keyword>
<dbReference type="AlphaFoldDB" id="A0AAN6DR08"/>
<evidence type="ECO:0000256" key="2">
    <source>
        <dbReference type="SAM" id="MobiDB-lite"/>
    </source>
</evidence>
<accession>A0AAN6DR08</accession>
<dbReference type="EMBL" id="MU404358">
    <property type="protein sequence ID" value="KAI1610666.1"/>
    <property type="molecule type" value="Genomic_DNA"/>
</dbReference>
<keyword evidence="1" id="KW-0175">Coiled coil</keyword>
<evidence type="ECO:0000313" key="3">
    <source>
        <dbReference type="EMBL" id="KAI1610666.1"/>
    </source>
</evidence>
<feature type="compositionally biased region" description="Polar residues" evidence="2">
    <location>
        <begin position="1"/>
        <end position="13"/>
    </location>
</feature>
<gene>
    <name evidence="3" type="ORF">EDD36DRAFT_421739</name>
</gene>
<feature type="region of interest" description="Disordered" evidence="2">
    <location>
        <begin position="1"/>
        <end position="102"/>
    </location>
</feature>